<comment type="subcellular location">
    <subcellularLocation>
        <location evidence="4">Nucleus</location>
    </subcellularLocation>
</comment>
<feature type="region of interest" description="Disordered" evidence="13">
    <location>
        <begin position="302"/>
        <end position="327"/>
    </location>
</feature>
<comment type="cofactor">
    <cofactor evidence="3">
        <name>Fe(2+)</name>
        <dbReference type="ChEBI" id="CHEBI:29033"/>
    </cofactor>
</comment>
<evidence type="ECO:0000256" key="6">
    <source>
        <dbReference type="ARBA" id="ARBA00022664"/>
    </source>
</evidence>
<evidence type="ECO:0000256" key="2">
    <source>
        <dbReference type="ARBA" id="ARBA00001947"/>
    </source>
</evidence>
<feature type="region of interest" description="Disordered" evidence="13">
    <location>
        <begin position="513"/>
        <end position="545"/>
    </location>
</feature>
<evidence type="ECO:0000256" key="7">
    <source>
        <dbReference type="ARBA" id="ARBA00022723"/>
    </source>
</evidence>
<dbReference type="AlphaFoldDB" id="A0A9W8KZZ7"/>
<comment type="cofactor">
    <cofactor evidence="2">
        <name>Zn(2+)</name>
        <dbReference type="ChEBI" id="CHEBI:29105"/>
    </cofactor>
</comment>
<feature type="domain" description="Lariat debranching enzyme C-terminal" evidence="14">
    <location>
        <begin position="368"/>
        <end position="568"/>
    </location>
</feature>
<dbReference type="Pfam" id="PF00149">
    <property type="entry name" value="Metallophos"/>
    <property type="match status" value="1"/>
</dbReference>
<proteinExistence type="inferred from homology"/>
<accession>A0A9W8KZZ7</accession>
<evidence type="ECO:0000256" key="13">
    <source>
        <dbReference type="SAM" id="MobiDB-lite"/>
    </source>
</evidence>
<comment type="caution">
    <text evidence="15">The sequence shown here is derived from an EMBL/GenBank/DDBJ whole genome shotgun (WGS) entry which is preliminary data.</text>
</comment>
<keyword evidence="9" id="KW-0862">Zinc</keyword>
<dbReference type="GO" id="GO:0046872">
    <property type="term" value="F:metal ion binding"/>
    <property type="evidence" value="ECO:0007669"/>
    <property type="project" value="UniProtKB-KW"/>
</dbReference>
<dbReference type="InterPro" id="IPR041816">
    <property type="entry name" value="Dbr1_N"/>
</dbReference>
<dbReference type="InterPro" id="IPR004843">
    <property type="entry name" value="Calcineurin-like_PHP"/>
</dbReference>
<evidence type="ECO:0000256" key="11">
    <source>
        <dbReference type="ARBA" id="ARBA00023211"/>
    </source>
</evidence>
<dbReference type="SUPFAM" id="SSF56300">
    <property type="entry name" value="Metallo-dependent phosphatases"/>
    <property type="match status" value="1"/>
</dbReference>
<keyword evidence="10" id="KW-0408">Iron</keyword>
<dbReference type="PANTHER" id="PTHR12849">
    <property type="entry name" value="RNA LARIAT DEBRANCHING ENZYME"/>
    <property type="match status" value="1"/>
</dbReference>
<gene>
    <name evidence="15" type="primary">DBR1</name>
    <name evidence="15" type="ORF">GGI25_000993</name>
</gene>
<evidence type="ECO:0000313" key="16">
    <source>
        <dbReference type="Proteomes" id="UP001151518"/>
    </source>
</evidence>
<keyword evidence="11" id="KW-0464">Manganese</keyword>
<organism evidence="15 16">
    <name type="scientific">Coemansia spiralis</name>
    <dbReference type="NCBI Taxonomy" id="417178"/>
    <lineage>
        <taxon>Eukaryota</taxon>
        <taxon>Fungi</taxon>
        <taxon>Fungi incertae sedis</taxon>
        <taxon>Zoopagomycota</taxon>
        <taxon>Kickxellomycotina</taxon>
        <taxon>Kickxellomycetes</taxon>
        <taxon>Kickxellales</taxon>
        <taxon>Kickxellaceae</taxon>
        <taxon>Coemansia</taxon>
    </lineage>
</organism>
<dbReference type="GO" id="GO:0008419">
    <property type="term" value="F:RNA lariat debranching enzyme activity"/>
    <property type="evidence" value="ECO:0007669"/>
    <property type="project" value="TreeGrafter"/>
</dbReference>
<evidence type="ECO:0000256" key="5">
    <source>
        <dbReference type="ARBA" id="ARBA00006045"/>
    </source>
</evidence>
<evidence type="ECO:0000256" key="1">
    <source>
        <dbReference type="ARBA" id="ARBA00001936"/>
    </source>
</evidence>
<dbReference type="FunFam" id="3.60.21.10:FF:000035">
    <property type="entry name" value="Lariat debranching enzyme"/>
    <property type="match status" value="1"/>
</dbReference>
<sequence length="574" mass="64488">MAKRTLRVAVEGCCHGMLDDIYRQLHIRETSSGEKIDLLIICGDFQAIRNVTDLECMSCPDKYKQIGGFYRYYTGERVAPVPTIFVGGNHEASNHIRELYYGGWVAPNIYYLGNSGVIRFGGLRIGGISGIFKDFDYIKGYYERPPFRGHSRASMHHVRSFEVFKMLQIRKPLDVVVSHDWPQNIEKFGNVARLLRKKPFFEAESKRGELGSPVNALLMERLRPAWWFSAHLHVRFEANLTPSDTIFDKGWNNVPPYNNPQNGANSVLANAHAANSAEKFDNSSATVHGSGLNKDEIAIDSFSEDESEPNPQGTTSTVSNRLPLNLPPPKYSIPDTSELVLEAAISDTKQQNIPFEKASAAEVEDDPVDQTVSSPQVSGRTTKFLALDKCLPRREFMEVIDIEVGDGYDPNIAHLQLEYDPEWLAILRLCNRYLPLEESSFILPSEVMATLEYTKLPLFTDSMLDRELDWVNANIFADGPVFVPPNFMPMAPTPPQGTPDYANFGLAARVYGQGGRGSRPHGRGRGRGGYNQSNTRDSIPWQGPRPDIVYPNPQVDEFCQMVGLQDNLTQRRHQ</sequence>
<keyword evidence="12" id="KW-0539">Nucleus</keyword>
<evidence type="ECO:0000256" key="12">
    <source>
        <dbReference type="ARBA" id="ARBA00023242"/>
    </source>
</evidence>
<evidence type="ECO:0000256" key="8">
    <source>
        <dbReference type="ARBA" id="ARBA00022801"/>
    </source>
</evidence>
<evidence type="ECO:0000256" key="4">
    <source>
        <dbReference type="ARBA" id="ARBA00004123"/>
    </source>
</evidence>
<dbReference type="OrthoDB" id="407609at2759"/>
<comment type="similarity">
    <text evidence="5">Belongs to the lariat debranching enzyme family.</text>
</comment>
<name>A0A9W8KZZ7_9FUNG</name>
<dbReference type="CDD" id="cd00844">
    <property type="entry name" value="MPP_Dbr1_N"/>
    <property type="match status" value="1"/>
</dbReference>
<dbReference type="Proteomes" id="UP001151518">
    <property type="component" value="Unassembled WGS sequence"/>
</dbReference>
<evidence type="ECO:0000313" key="15">
    <source>
        <dbReference type="EMBL" id="KAJ2680104.1"/>
    </source>
</evidence>
<keyword evidence="6" id="KW-0507">mRNA processing</keyword>
<evidence type="ECO:0000259" key="14">
    <source>
        <dbReference type="SMART" id="SM01124"/>
    </source>
</evidence>
<reference evidence="15" key="1">
    <citation type="submission" date="2022-07" db="EMBL/GenBank/DDBJ databases">
        <title>Phylogenomic reconstructions and comparative analyses of Kickxellomycotina fungi.</title>
        <authorList>
            <person name="Reynolds N.K."/>
            <person name="Stajich J.E."/>
            <person name="Barry K."/>
            <person name="Grigoriev I.V."/>
            <person name="Crous P."/>
            <person name="Smith M.E."/>
        </authorList>
    </citation>
    <scope>NUCLEOTIDE SEQUENCE</scope>
    <source>
        <strain evidence="15">NRRL 3115</strain>
    </source>
</reference>
<evidence type="ECO:0000256" key="9">
    <source>
        <dbReference type="ARBA" id="ARBA00022833"/>
    </source>
</evidence>
<dbReference type="EMBL" id="JANBTW010000007">
    <property type="protein sequence ID" value="KAJ2680104.1"/>
    <property type="molecule type" value="Genomic_DNA"/>
</dbReference>
<feature type="compositionally biased region" description="Polar residues" evidence="13">
    <location>
        <begin position="309"/>
        <end position="322"/>
    </location>
</feature>
<dbReference type="SMART" id="SM01124">
    <property type="entry name" value="DBR1"/>
    <property type="match status" value="1"/>
</dbReference>
<dbReference type="GO" id="GO:0000398">
    <property type="term" value="P:mRNA splicing, via spliceosome"/>
    <property type="evidence" value="ECO:0007669"/>
    <property type="project" value="TreeGrafter"/>
</dbReference>
<comment type="cofactor">
    <cofactor evidence="1">
        <name>Mn(2+)</name>
        <dbReference type="ChEBI" id="CHEBI:29035"/>
    </cofactor>
</comment>
<dbReference type="PANTHER" id="PTHR12849:SF0">
    <property type="entry name" value="LARIAT DEBRANCHING ENZYME"/>
    <property type="match status" value="1"/>
</dbReference>
<keyword evidence="8" id="KW-0378">Hydrolase</keyword>
<protein>
    <submittedName>
        <fullName evidence="15">Lariat debranching enzyme</fullName>
    </submittedName>
</protein>
<keyword evidence="7" id="KW-0479">Metal-binding</keyword>
<evidence type="ECO:0000256" key="10">
    <source>
        <dbReference type="ARBA" id="ARBA00023004"/>
    </source>
</evidence>
<dbReference type="Gene3D" id="3.60.21.10">
    <property type="match status" value="1"/>
</dbReference>
<dbReference type="InterPro" id="IPR029052">
    <property type="entry name" value="Metallo-depent_PP-like"/>
</dbReference>
<dbReference type="Pfam" id="PF05011">
    <property type="entry name" value="DBR1"/>
    <property type="match status" value="1"/>
</dbReference>
<dbReference type="InterPro" id="IPR007708">
    <property type="entry name" value="DBR1_C"/>
</dbReference>
<evidence type="ECO:0000256" key="3">
    <source>
        <dbReference type="ARBA" id="ARBA00001954"/>
    </source>
</evidence>
<dbReference type="GO" id="GO:0005634">
    <property type="term" value="C:nucleus"/>
    <property type="evidence" value="ECO:0007669"/>
    <property type="project" value="UniProtKB-SubCell"/>
</dbReference>